<keyword evidence="4" id="KW-0067">ATP-binding</keyword>
<protein>
    <recommendedName>
        <fullName evidence="11">ABC transporter domain-containing protein</fullName>
    </recommendedName>
</protein>
<evidence type="ECO:0000259" key="9">
    <source>
        <dbReference type="PROSITE" id="PS50929"/>
    </source>
</evidence>
<feature type="domain" description="ABC transmembrane type-1" evidence="9">
    <location>
        <begin position="21"/>
        <end position="226"/>
    </location>
</feature>
<evidence type="ECO:0000259" key="8">
    <source>
        <dbReference type="PROSITE" id="PS50893"/>
    </source>
</evidence>
<feature type="transmembrane region" description="Helical" evidence="7">
    <location>
        <begin position="20"/>
        <end position="40"/>
    </location>
</feature>
<evidence type="ECO:0000256" key="2">
    <source>
        <dbReference type="ARBA" id="ARBA00022692"/>
    </source>
</evidence>
<sequence>MIKEVLVSYSKDNKALISTYLLVVIVGIIASFVLIPKFTSDLMNSISAKNKNNFNVNQDYIINVILTFILVVFTDLARRWLEDTIVPAFVRHVRRHIYQYVMNSHQSDKPVEIGKLLSCFSYLPYTIRSVVIDIVRHYLPHFLALLILTAYFFYLDTNIGTLQLVTFIVFLFILYKNSKECLDTSYEAQHDYMKLSENVKDKISNISSIYATHQENSEIKKYDKLNLINTNIHKFSLRQVWKLRFYEEILIISSFVFFNILVIKTKMPKHKAIALYVAELYYFIRIIQATQANLVGIFTHVGETLAMTEYMDIIISNMHQNNDNSDPIQKNKPAIKVDKLYFKYNQQSPWIFKDINFVFNKGDKVYIKGDSGCGKTTLFKLILGSLQPNKGTISVFGSTNTETIRDNISLVDQHSKLFNDTIYNNIKYSNNASVQDVKKILKSLNTNIFDKLPNGIHTQVGVDSSFMSGGQRQLIILLRTYFRKAKIVLMDEPIAAVDENNVSLILKMINMISKDRTLLVISHNTRMSQITNKEIQLC</sequence>
<keyword evidence="2 7" id="KW-0812">Transmembrane</keyword>
<dbReference type="InterPro" id="IPR017871">
    <property type="entry name" value="ABC_transporter-like_CS"/>
</dbReference>
<evidence type="ECO:0000256" key="3">
    <source>
        <dbReference type="ARBA" id="ARBA00022741"/>
    </source>
</evidence>
<dbReference type="PROSITE" id="PS00211">
    <property type="entry name" value="ABC_TRANSPORTER_1"/>
    <property type="match status" value="1"/>
</dbReference>
<feature type="transmembrane region" description="Helical" evidence="7">
    <location>
        <begin position="245"/>
        <end position="263"/>
    </location>
</feature>
<feature type="transmembrane region" description="Helical" evidence="7">
    <location>
        <begin position="160"/>
        <end position="175"/>
    </location>
</feature>
<dbReference type="EMBL" id="MN740607">
    <property type="protein sequence ID" value="QHS78870.1"/>
    <property type="molecule type" value="Genomic_DNA"/>
</dbReference>
<dbReference type="GO" id="GO:0015421">
    <property type="term" value="F:ABC-type oligopeptide transporter activity"/>
    <property type="evidence" value="ECO:0007669"/>
    <property type="project" value="TreeGrafter"/>
</dbReference>
<dbReference type="AlphaFoldDB" id="A0A6C0AHE3"/>
<dbReference type="PANTHER" id="PTHR43394:SF1">
    <property type="entry name" value="ATP-BINDING CASSETTE SUB-FAMILY B MEMBER 10, MITOCHONDRIAL"/>
    <property type="match status" value="1"/>
</dbReference>
<evidence type="ECO:0000256" key="4">
    <source>
        <dbReference type="ARBA" id="ARBA00022840"/>
    </source>
</evidence>
<dbReference type="InterPro" id="IPR003439">
    <property type="entry name" value="ABC_transporter-like_ATP-bd"/>
</dbReference>
<dbReference type="InterPro" id="IPR011527">
    <property type="entry name" value="ABC1_TM_dom"/>
</dbReference>
<evidence type="ECO:0000256" key="6">
    <source>
        <dbReference type="ARBA" id="ARBA00023136"/>
    </source>
</evidence>
<dbReference type="PROSITE" id="PS50893">
    <property type="entry name" value="ABC_TRANSPORTER_2"/>
    <property type="match status" value="1"/>
</dbReference>
<evidence type="ECO:0000256" key="1">
    <source>
        <dbReference type="ARBA" id="ARBA00004141"/>
    </source>
</evidence>
<feature type="domain" description="ABC transporter" evidence="8">
    <location>
        <begin position="335"/>
        <end position="535"/>
    </location>
</feature>
<dbReference type="SUPFAM" id="SSF90123">
    <property type="entry name" value="ABC transporter transmembrane region"/>
    <property type="match status" value="1"/>
</dbReference>
<dbReference type="PROSITE" id="PS50929">
    <property type="entry name" value="ABC_TM1F"/>
    <property type="match status" value="1"/>
</dbReference>
<dbReference type="PANTHER" id="PTHR43394">
    <property type="entry name" value="ATP-DEPENDENT PERMEASE MDL1, MITOCHONDRIAL"/>
    <property type="match status" value="1"/>
</dbReference>
<dbReference type="Gene3D" id="1.20.1560.10">
    <property type="entry name" value="ABC transporter type 1, transmembrane domain"/>
    <property type="match status" value="1"/>
</dbReference>
<dbReference type="GO" id="GO:0016020">
    <property type="term" value="C:membrane"/>
    <property type="evidence" value="ECO:0007669"/>
    <property type="project" value="UniProtKB-SubCell"/>
</dbReference>
<name>A0A6C0AHE3_9ZZZZ</name>
<dbReference type="SUPFAM" id="SSF52540">
    <property type="entry name" value="P-loop containing nucleoside triphosphate hydrolases"/>
    <property type="match status" value="1"/>
</dbReference>
<feature type="transmembrane region" description="Helical" evidence="7">
    <location>
        <begin position="60"/>
        <end position="77"/>
    </location>
</feature>
<dbReference type="InterPro" id="IPR027417">
    <property type="entry name" value="P-loop_NTPase"/>
</dbReference>
<dbReference type="GO" id="GO:0016887">
    <property type="term" value="F:ATP hydrolysis activity"/>
    <property type="evidence" value="ECO:0007669"/>
    <property type="project" value="InterPro"/>
</dbReference>
<keyword evidence="5 7" id="KW-1133">Transmembrane helix</keyword>
<accession>A0A6C0AHE3</accession>
<evidence type="ECO:0000256" key="5">
    <source>
        <dbReference type="ARBA" id="ARBA00022989"/>
    </source>
</evidence>
<reference evidence="10" key="1">
    <citation type="journal article" date="2020" name="Nature">
        <title>Giant virus diversity and host interactions through global metagenomics.</title>
        <authorList>
            <person name="Schulz F."/>
            <person name="Roux S."/>
            <person name="Paez-Espino D."/>
            <person name="Jungbluth S."/>
            <person name="Walsh D.A."/>
            <person name="Denef V.J."/>
            <person name="McMahon K.D."/>
            <person name="Konstantinidis K.T."/>
            <person name="Eloe-Fadrosh E.A."/>
            <person name="Kyrpides N.C."/>
            <person name="Woyke T."/>
        </authorList>
    </citation>
    <scope>NUCLEOTIDE SEQUENCE</scope>
    <source>
        <strain evidence="10">GVMAG-S-1024976-23</strain>
    </source>
</reference>
<dbReference type="InterPro" id="IPR036640">
    <property type="entry name" value="ABC1_TM_sf"/>
</dbReference>
<keyword evidence="6 7" id="KW-0472">Membrane</keyword>
<evidence type="ECO:0000313" key="10">
    <source>
        <dbReference type="EMBL" id="QHS78870.1"/>
    </source>
</evidence>
<dbReference type="Gene3D" id="3.40.50.300">
    <property type="entry name" value="P-loop containing nucleotide triphosphate hydrolases"/>
    <property type="match status" value="1"/>
</dbReference>
<comment type="subcellular location">
    <subcellularLocation>
        <location evidence="1">Membrane</location>
        <topology evidence="1">Multi-pass membrane protein</topology>
    </subcellularLocation>
</comment>
<dbReference type="InterPro" id="IPR039421">
    <property type="entry name" value="Type_1_exporter"/>
</dbReference>
<evidence type="ECO:0000256" key="7">
    <source>
        <dbReference type="SAM" id="Phobius"/>
    </source>
</evidence>
<dbReference type="GO" id="GO:0005524">
    <property type="term" value="F:ATP binding"/>
    <property type="evidence" value="ECO:0007669"/>
    <property type="project" value="UniProtKB-KW"/>
</dbReference>
<evidence type="ECO:0008006" key="11">
    <source>
        <dbReference type="Google" id="ProtNLM"/>
    </source>
</evidence>
<organism evidence="10">
    <name type="scientific">viral metagenome</name>
    <dbReference type="NCBI Taxonomy" id="1070528"/>
    <lineage>
        <taxon>unclassified sequences</taxon>
        <taxon>metagenomes</taxon>
        <taxon>organismal metagenomes</taxon>
    </lineage>
</organism>
<dbReference type="Pfam" id="PF00005">
    <property type="entry name" value="ABC_tran"/>
    <property type="match status" value="1"/>
</dbReference>
<proteinExistence type="predicted"/>
<keyword evidence="3" id="KW-0547">Nucleotide-binding</keyword>
<dbReference type="InterPro" id="IPR003593">
    <property type="entry name" value="AAA+_ATPase"/>
</dbReference>
<dbReference type="SMART" id="SM00382">
    <property type="entry name" value="AAA"/>
    <property type="match status" value="1"/>
</dbReference>
<dbReference type="CDD" id="cd03228">
    <property type="entry name" value="ABCC_MRP_Like"/>
    <property type="match status" value="1"/>
</dbReference>